<dbReference type="FunFam" id="6.10.250.3410:FF:000001">
    <property type="entry name" value="Protein DBF4 homolog A"/>
    <property type="match status" value="1"/>
</dbReference>
<evidence type="ECO:0000256" key="2">
    <source>
        <dbReference type="ARBA" id="ARBA00022771"/>
    </source>
</evidence>
<evidence type="ECO:0000256" key="5">
    <source>
        <dbReference type="SAM" id="MobiDB-lite"/>
    </source>
</evidence>
<protein>
    <recommendedName>
        <fullName evidence="6">DBF4-type domain-containing protein</fullName>
    </recommendedName>
</protein>
<dbReference type="PANTHER" id="PTHR15375:SF26">
    <property type="entry name" value="PROTEIN CHIFFON"/>
    <property type="match status" value="1"/>
</dbReference>
<keyword evidence="1" id="KW-0479">Metal-binding</keyword>
<evidence type="ECO:0000259" key="6">
    <source>
        <dbReference type="PROSITE" id="PS51265"/>
    </source>
</evidence>
<comment type="caution">
    <text evidence="7">The sequence shown here is derived from an EMBL/GenBank/DDBJ whole genome shotgun (WGS) entry which is preliminary data.</text>
</comment>
<proteinExistence type="predicted"/>
<feature type="region of interest" description="Disordered" evidence="5">
    <location>
        <begin position="441"/>
        <end position="472"/>
    </location>
</feature>
<evidence type="ECO:0000256" key="4">
    <source>
        <dbReference type="PROSITE-ProRule" id="PRU00600"/>
    </source>
</evidence>
<dbReference type="SMART" id="SM00586">
    <property type="entry name" value="ZnF_DBF"/>
    <property type="match status" value="1"/>
</dbReference>
<evidence type="ECO:0000313" key="7">
    <source>
        <dbReference type="EMBL" id="OCB88937.1"/>
    </source>
</evidence>
<feature type="compositionally biased region" description="Polar residues" evidence="5">
    <location>
        <begin position="13"/>
        <end position="24"/>
    </location>
</feature>
<feature type="region of interest" description="Disordered" evidence="5">
    <location>
        <begin position="565"/>
        <end position="619"/>
    </location>
</feature>
<dbReference type="GO" id="GO:0031431">
    <property type="term" value="C:Dbf4-dependent protein kinase complex"/>
    <property type="evidence" value="ECO:0007669"/>
    <property type="project" value="TreeGrafter"/>
</dbReference>
<dbReference type="Pfam" id="PF22437">
    <property type="entry name" value="DBF4_BRCT"/>
    <property type="match status" value="1"/>
</dbReference>
<dbReference type="SUPFAM" id="SSF52113">
    <property type="entry name" value="BRCT domain"/>
    <property type="match status" value="1"/>
</dbReference>
<accession>A0A9Q5N653</accession>
<dbReference type="GO" id="GO:0003676">
    <property type="term" value="F:nucleic acid binding"/>
    <property type="evidence" value="ECO:0007669"/>
    <property type="project" value="InterPro"/>
</dbReference>
<dbReference type="InterPro" id="IPR036420">
    <property type="entry name" value="BRCT_dom_sf"/>
</dbReference>
<feature type="region of interest" description="Disordered" evidence="5">
    <location>
        <begin position="306"/>
        <end position="326"/>
    </location>
</feature>
<dbReference type="Pfam" id="PF08630">
    <property type="entry name" value="Dfp1_Him1_M"/>
    <property type="match status" value="1"/>
</dbReference>
<dbReference type="InterPro" id="IPR006572">
    <property type="entry name" value="Znf_DBF"/>
</dbReference>
<feature type="domain" description="DBF4-type" evidence="6">
    <location>
        <begin position="493"/>
        <end position="542"/>
    </location>
</feature>
<feature type="region of interest" description="Disordered" evidence="5">
    <location>
        <begin position="136"/>
        <end position="161"/>
    </location>
</feature>
<dbReference type="AlphaFoldDB" id="A0A9Q5N653"/>
<dbReference type="OrthoDB" id="21380at2759"/>
<dbReference type="InterPro" id="IPR038545">
    <property type="entry name" value="Znf_DBF_sf"/>
</dbReference>
<evidence type="ECO:0000313" key="8">
    <source>
        <dbReference type="Proteomes" id="UP000757232"/>
    </source>
</evidence>
<feature type="compositionally biased region" description="Low complexity" evidence="5">
    <location>
        <begin position="451"/>
        <end position="462"/>
    </location>
</feature>
<dbReference type="Gene3D" id="6.10.250.3410">
    <property type="entry name" value="DBF zinc finger"/>
    <property type="match status" value="1"/>
</dbReference>
<gene>
    <name evidence="7" type="ORF">A7U60_g3892</name>
</gene>
<dbReference type="InterPro" id="IPR013939">
    <property type="entry name" value="Regulatory_Dfp1/Him1"/>
</dbReference>
<dbReference type="GO" id="GO:0008270">
    <property type="term" value="F:zinc ion binding"/>
    <property type="evidence" value="ECO:0007669"/>
    <property type="project" value="UniProtKB-KW"/>
</dbReference>
<name>A0A9Q5N653_SANBA</name>
<dbReference type="GO" id="GO:1901987">
    <property type="term" value="P:regulation of cell cycle phase transition"/>
    <property type="evidence" value="ECO:0007669"/>
    <property type="project" value="TreeGrafter"/>
</dbReference>
<dbReference type="PANTHER" id="PTHR15375">
    <property type="entry name" value="ACTIVATOR OF S-PHASE KINASE-RELATED"/>
    <property type="match status" value="1"/>
</dbReference>
<keyword evidence="3" id="KW-0862">Zinc</keyword>
<dbReference type="EMBL" id="LNZH02000167">
    <property type="protein sequence ID" value="OCB88937.1"/>
    <property type="molecule type" value="Genomic_DNA"/>
</dbReference>
<dbReference type="PROSITE" id="PS51265">
    <property type="entry name" value="ZF_DBF4"/>
    <property type="match status" value="1"/>
</dbReference>
<sequence>MAAVFRPPLAPRATSQNSLATAQQHAAFKSHTSILKRPRSPEPHNPTAIHEAAPMKRHRTQSAMTKENVDKAQRRAEREARENEFRLKYTRAFSSWTFYFDTTDADRDTLAPRVIQLNGCIAKFFSNEVTHFVTNRPIPEDVDEQGNKENKSKSATNASLRSPIKLRGLPDDISTSGYETLIRKAKQFGMKIWDTAKLDSVLQRCCVPAQAPSVSSRPPRSLTSLLETEKRHGMTTERDPTQKRHDFHYFAKGSFFVLVEDIRQELATIAALEYPVTRTSDGKEKGSWPIPYCDPRARGPFIEYNEKEERRREKQDRMEREREEQRAVEAKKLKMRQLQHKHNDLRRTVSMSNLHRNLKDETFEVYPPDLVHDDHGASGFNSVVSGGPPSYVAASGNSVSIASTYGTTSTLGVGSSTLNSINSAALPLSLRGRLQNQVVTSRRVNEKDLSRSASFSKPSASSTMMPPPDIPRRNTLLRKCKSTNTLRLGKRDEKSKPGYCESCRQKFDDFKQHIRGRRHQKYANTEANFLQLDCALERVRRRTREEVEQMEREFEEHKAMLREHALSNAEYSAGRASYSDGIPPQEEHDKENSGLSSATVREEGERYIYLDDDDDKDCT</sequence>
<feature type="region of interest" description="Disordered" evidence="5">
    <location>
        <begin position="1"/>
        <end position="70"/>
    </location>
</feature>
<dbReference type="InterPro" id="IPR055116">
    <property type="entry name" value="DBF4_BRCT"/>
</dbReference>
<dbReference type="Proteomes" id="UP000757232">
    <property type="component" value="Unassembled WGS sequence"/>
</dbReference>
<feature type="compositionally biased region" description="Basic and acidic residues" evidence="5">
    <location>
        <begin position="600"/>
        <end position="609"/>
    </location>
</feature>
<reference evidence="7" key="1">
    <citation type="submission" date="2016-06" db="EMBL/GenBank/DDBJ databases">
        <title>Draft Genome sequence of the fungus Inonotus baumii.</title>
        <authorList>
            <person name="Zhu H."/>
            <person name="Lin W."/>
        </authorList>
    </citation>
    <scope>NUCLEOTIDE SEQUENCE</scope>
    <source>
        <strain evidence="7">821</strain>
    </source>
</reference>
<dbReference type="Gene3D" id="3.40.50.10190">
    <property type="entry name" value="BRCT domain"/>
    <property type="match status" value="1"/>
</dbReference>
<evidence type="ECO:0000256" key="3">
    <source>
        <dbReference type="ARBA" id="ARBA00022833"/>
    </source>
</evidence>
<dbReference type="GO" id="GO:0043539">
    <property type="term" value="F:protein serine/threonine kinase activator activity"/>
    <property type="evidence" value="ECO:0007669"/>
    <property type="project" value="TreeGrafter"/>
</dbReference>
<keyword evidence="2 4" id="KW-0863">Zinc-finger</keyword>
<dbReference type="InterPro" id="IPR051590">
    <property type="entry name" value="Replication_Regulatory_Kinase"/>
</dbReference>
<organism evidence="7 8">
    <name type="scientific">Sanghuangporus baumii</name>
    <name type="common">Phellinus baumii</name>
    <dbReference type="NCBI Taxonomy" id="108892"/>
    <lineage>
        <taxon>Eukaryota</taxon>
        <taxon>Fungi</taxon>
        <taxon>Dikarya</taxon>
        <taxon>Basidiomycota</taxon>
        <taxon>Agaricomycotina</taxon>
        <taxon>Agaricomycetes</taxon>
        <taxon>Hymenochaetales</taxon>
        <taxon>Hymenochaetaceae</taxon>
        <taxon>Sanghuangporus</taxon>
    </lineage>
</organism>
<evidence type="ECO:0000256" key="1">
    <source>
        <dbReference type="ARBA" id="ARBA00022723"/>
    </source>
</evidence>
<keyword evidence="8" id="KW-1185">Reference proteome</keyword>
<feature type="compositionally biased region" description="Acidic residues" evidence="5">
    <location>
        <begin position="610"/>
        <end position="619"/>
    </location>
</feature>
<dbReference type="GO" id="GO:0010571">
    <property type="term" value="P:positive regulation of nuclear cell cycle DNA replication"/>
    <property type="evidence" value="ECO:0007669"/>
    <property type="project" value="TreeGrafter"/>
</dbReference>
<dbReference type="Pfam" id="PF07535">
    <property type="entry name" value="zf-DBF"/>
    <property type="match status" value="1"/>
</dbReference>